<protein>
    <submittedName>
        <fullName evidence="7">Intracellular endo-alpha-(1-&gt;5)-L-arabinanase</fullName>
        <ecNumber evidence="7">3.2.1.99</ecNumber>
    </submittedName>
</protein>
<evidence type="ECO:0000256" key="6">
    <source>
        <dbReference type="RuleBase" id="RU361187"/>
    </source>
</evidence>
<sequence>MSTRGTVTFTNPVHARNFPDPFVLEVDGRWYGYATQGELGTLPILRSDDLVTWDVVGDGMPRLAPWSVAGRHWAPEIAAFGTDRYVAYYTATERVTRNQCIGIAVAASPEGPFEDTAEVPFIGQHDEGGSIDASPFTDVDGTRYLLWKNDGNHIGVESWVYLQQLSPDGLELVGEPQRLITHDQAWEGNLVEGPFLWIHDGRYVLFYSANDYASADYGVGYVVADELLGPYTKPTDVPLMRSTDDAAGPGHGMVVETSGRTWYVHHAWPPDAVGAKAPGRTMWLTELRWTDGAPVLDGPRVRVGTASAQA</sequence>
<dbReference type="InterPro" id="IPR006710">
    <property type="entry name" value="Glyco_hydro_43"/>
</dbReference>
<name>A0A7M4DR95_9MICO</name>
<dbReference type="InterPro" id="IPR023296">
    <property type="entry name" value="Glyco_hydro_beta-prop_sf"/>
</dbReference>
<dbReference type="EMBL" id="CACRYJ010000067">
    <property type="protein sequence ID" value="VZO39989.1"/>
    <property type="molecule type" value="Genomic_DNA"/>
</dbReference>
<reference evidence="7 8" key="1">
    <citation type="submission" date="2019-11" db="EMBL/GenBank/DDBJ databases">
        <authorList>
            <person name="Criscuolo A."/>
        </authorList>
    </citation>
    <scope>NUCLEOTIDE SEQUENCE [LARGE SCALE GENOMIC DNA]</scope>
    <source>
        <strain evidence="7">CIP111667</strain>
    </source>
</reference>
<dbReference type="AlphaFoldDB" id="A0A7M4DR95"/>
<feature type="site" description="Important for catalytic activity, responsible for pKa modulation of the active site Glu and correct orientation of both the proton donor and substrate" evidence="5">
    <location>
        <position position="132"/>
    </location>
</feature>
<dbReference type="PANTHER" id="PTHR42812">
    <property type="entry name" value="BETA-XYLOSIDASE"/>
    <property type="match status" value="1"/>
</dbReference>
<dbReference type="SUPFAM" id="SSF75005">
    <property type="entry name" value="Arabinanase/levansucrase/invertase"/>
    <property type="match status" value="1"/>
</dbReference>
<organism evidence="7 8">
    <name type="scientific">Occultella aeris</name>
    <dbReference type="NCBI Taxonomy" id="2761496"/>
    <lineage>
        <taxon>Bacteria</taxon>
        <taxon>Bacillati</taxon>
        <taxon>Actinomycetota</taxon>
        <taxon>Actinomycetes</taxon>
        <taxon>Micrococcales</taxon>
        <taxon>Ruaniaceae</taxon>
        <taxon>Occultella</taxon>
    </lineage>
</organism>
<evidence type="ECO:0000313" key="7">
    <source>
        <dbReference type="EMBL" id="VZO39989.1"/>
    </source>
</evidence>
<evidence type="ECO:0000256" key="4">
    <source>
        <dbReference type="PIRSR" id="PIRSR606710-1"/>
    </source>
</evidence>
<dbReference type="InterPro" id="IPR051795">
    <property type="entry name" value="Glycosyl_Hydrlase_43"/>
</dbReference>
<comment type="similarity">
    <text evidence="1 6">Belongs to the glycosyl hydrolase 43 family.</text>
</comment>
<evidence type="ECO:0000256" key="1">
    <source>
        <dbReference type="ARBA" id="ARBA00009865"/>
    </source>
</evidence>
<dbReference type="GO" id="GO:0046558">
    <property type="term" value="F:arabinan endo-1,5-alpha-L-arabinosidase activity"/>
    <property type="evidence" value="ECO:0007669"/>
    <property type="project" value="UniProtKB-EC"/>
</dbReference>
<dbReference type="CDD" id="cd08999">
    <property type="entry name" value="GH43_ABN-like"/>
    <property type="match status" value="1"/>
</dbReference>
<dbReference type="GO" id="GO:0005975">
    <property type="term" value="P:carbohydrate metabolic process"/>
    <property type="evidence" value="ECO:0007669"/>
    <property type="project" value="InterPro"/>
</dbReference>
<evidence type="ECO:0000256" key="3">
    <source>
        <dbReference type="ARBA" id="ARBA00023295"/>
    </source>
</evidence>
<keyword evidence="8" id="KW-1185">Reference proteome</keyword>
<evidence type="ECO:0000256" key="5">
    <source>
        <dbReference type="PIRSR" id="PIRSR606710-2"/>
    </source>
</evidence>
<proteinExistence type="inferred from homology"/>
<feature type="active site" description="Proton donor" evidence="4">
    <location>
        <position position="192"/>
    </location>
</feature>
<dbReference type="RefSeq" id="WP_197522803.1">
    <property type="nucleotide sequence ID" value="NZ_CACRYJ010000067.1"/>
</dbReference>
<dbReference type="PANTHER" id="PTHR42812:SF5">
    <property type="entry name" value="ENDO-ARABINASE"/>
    <property type="match status" value="1"/>
</dbReference>
<feature type="active site" description="Proton acceptor" evidence="4">
    <location>
        <position position="20"/>
    </location>
</feature>
<accession>A0A7M4DR95</accession>
<keyword evidence="2 6" id="KW-0378">Hydrolase</keyword>
<dbReference type="Proteomes" id="UP000419743">
    <property type="component" value="Unassembled WGS sequence"/>
</dbReference>
<evidence type="ECO:0000313" key="8">
    <source>
        <dbReference type="Proteomes" id="UP000419743"/>
    </source>
</evidence>
<evidence type="ECO:0000256" key="2">
    <source>
        <dbReference type="ARBA" id="ARBA00022801"/>
    </source>
</evidence>
<keyword evidence="3 6" id="KW-0326">Glycosidase</keyword>
<dbReference type="EC" id="3.2.1.99" evidence="7"/>
<dbReference type="Pfam" id="PF04616">
    <property type="entry name" value="Glyco_hydro_43"/>
    <property type="match status" value="1"/>
</dbReference>
<dbReference type="Gene3D" id="2.115.10.20">
    <property type="entry name" value="Glycosyl hydrolase domain, family 43"/>
    <property type="match status" value="1"/>
</dbReference>
<comment type="caution">
    <text evidence="7">The sequence shown here is derived from an EMBL/GenBank/DDBJ whole genome shotgun (WGS) entry which is preliminary data.</text>
</comment>
<gene>
    <name evidence="7" type="primary">abn-ts_2</name>
    <name evidence="7" type="ORF">HALOF300_04690</name>
</gene>